<reference evidence="1" key="1">
    <citation type="journal article" date="2012" name="PLoS ONE">
        <title>Gene sets for utilization of primary and secondary nutrition supplies in the distal gut of endangered iberian lynx.</title>
        <authorList>
            <person name="Alcaide M."/>
            <person name="Messina E."/>
            <person name="Richter M."/>
            <person name="Bargiela R."/>
            <person name="Peplies J."/>
            <person name="Huws S.A."/>
            <person name="Newbold C.J."/>
            <person name="Golyshin P.N."/>
            <person name="Simon M.A."/>
            <person name="Lopez G."/>
            <person name="Yakimov M.M."/>
            <person name="Ferrer M."/>
        </authorList>
    </citation>
    <scope>NUCLEOTIDE SEQUENCE</scope>
</reference>
<sequence>MATGKMGNHVIRIDNRNVMGKFKVGSGNNTVTILVKHNRDFVTTFKLENNALQVQKNIHNVFEDAVNLRIFMNNTGNLSFRRSKTDHGTQQNTAKSITKSMTIPTFKRFERNNGTVRIVFSNLNFNRSRLEKSNIGHSGSLCIPVTALMWRRNKG</sequence>
<protein>
    <submittedName>
        <fullName evidence="1">Uncharacterized protein</fullName>
    </submittedName>
</protein>
<accession>J9FW46</accession>
<name>J9FW46_9ZZZZ</name>
<dbReference type="AlphaFoldDB" id="J9FW46"/>
<evidence type="ECO:0000313" key="1">
    <source>
        <dbReference type="EMBL" id="EJW99221.1"/>
    </source>
</evidence>
<comment type="caution">
    <text evidence="1">The sequence shown here is derived from an EMBL/GenBank/DDBJ whole genome shotgun (WGS) entry which is preliminary data.</text>
</comment>
<organism evidence="1">
    <name type="scientific">gut metagenome</name>
    <dbReference type="NCBI Taxonomy" id="749906"/>
    <lineage>
        <taxon>unclassified sequences</taxon>
        <taxon>metagenomes</taxon>
        <taxon>organismal metagenomes</taxon>
    </lineage>
</organism>
<proteinExistence type="predicted"/>
<dbReference type="EMBL" id="AMCI01003910">
    <property type="protein sequence ID" value="EJW99221.1"/>
    <property type="molecule type" value="Genomic_DNA"/>
</dbReference>
<gene>
    <name evidence="1" type="ORF">EVA_12672</name>
</gene>